<dbReference type="RefSeq" id="WP_214393030.1">
    <property type="nucleotide sequence ID" value="NZ_JAFLWW010000010.1"/>
</dbReference>
<dbReference type="EMBL" id="JAFLWW010000010">
    <property type="protein sequence ID" value="MBT1159174.1"/>
    <property type="molecule type" value="Genomic_DNA"/>
</dbReference>
<reference evidence="1" key="1">
    <citation type="journal article" date="2021" name="Microorganisms">
        <title>Phylogenomic Reconstruction and Metabolic Potential of the Genus Aminobacter.</title>
        <authorList>
            <person name="Artuso I."/>
            <person name="Turrini P."/>
            <person name="Pirolo M."/>
            <person name="Lugli G.A."/>
            <person name="Ventura M."/>
            <person name="Visca P."/>
        </authorList>
    </citation>
    <scope>NUCLEOTIDE SEQUENCE</scope>
    <source>
        <strain evidence="1">LMG 26462</strain>
    </source>
</reference>
<keyword evidence="2" id="KW-1185">Reference proteome</keyword>
<accession>A0A9X1AFT4</accession>
<proteinExistence type="predicted"/>
<protein>
    <submittedName>
        <fullName evidence="1">Uncharacterized protein</fullName>
    </submittedName>
</protein>
<evidence type="ECO:0000313" key="1">
    <source>
        <dbReference type="EMBL" id="MBT1159174.1"/>
    </source>
</evidence>
<sequence length="302" mass="33689">MEIQIPFRVEYKTAGAVPIPEIVGSLLALQRVLEEAGKNLENFIPGLTVEKVDVRVEEISHGSLKELLVVGLFALFQDELREELPTLVEQYTGHSVPESAETLLVILALVAIVYGADFVQKLALGKVHDTPTKIFKKALIRDLAERTGKPEAEVKKILDERYGAKTRIKQLGDSAVKFFLPSKRQSNAPIKVNDVTIDSRTVADAPSDYVYEGTIGTEKSQHHDAVQLEIHAQDRDRDASGWAAIPRGLHHKRLRMKLMDAASPEQLWGHNLVVGDIVLLSKRVGLDFEPVEIHLVRIHDRN</sequence>
<reference evidence="1" key="2">
    <citation type="submission" date="2021-03" db="EMBL/GenBank/DDBJ databases">
        <authorList>
            <person name="Artuso I."/>
            <person name="Turrini P."/>
            <person name="Pirolo M."/>
            <person name="Lugli G.A."/>
            <person name="Ventura M."/>
            <person name="Visca P."/>
        </authorList>
    </citation>
    <scope>NUCLEOTIDE SEQUENCE</scope>
    <source>
        <strain evidence="1">LMG 26462</strain>
    </source>
</reference>
<gene>
    <name evidence="1" type="ORF">J1C56_26700</name>
</gene>
<name>A0A9X1AFT4_9HYPH</name>
<dbReference type="Proteomes" id="UP001138921">
    <property type="component" value="Unassembled WGS sequence"/>
</dbReference>
<comment type="caution">
    <text evidence="1">The sequence shown here is derived from an EMBL/GenBank/DDBJ whole genome shotgun (WGS) entry which is preliminary data.</text>
</comment>
<dbReference type="AlphaFoldDB" id="A0A9X1AFT4"/>
<evidence type="ECO:0000313" key="2">
    <source>
        <dbReference type="Proteomes" id="UP001138921"/>
    </source>
</evidence>
<organism evidence="1 2">
    <name type="scientific">Aminobacter anthyllidis</name>
    <dbReference type="NCBI Taxonomy" id="1035067"/>
    <lineage>
        <taxon>Bacteria</taxon>
        <taxon>Pseudomonadati</taxon>
        <taxon>Pseudomonadota</taxon>
        <taxon>Alphaproteobacteria</taxon>
        <taxon>Hyphomicrobiales</taxon>
        <taxon>Phyllobacteriaceae</taxon>
        <taxon>Aminobacter</taxon>
    </lineage>
</organism>